<dbReference type="PROSITE" id="PS00463">
    <property type="entry name" value="ZN2_CY6_FUNGAL_1"/>
    <property type="match status" value="1"/>
</dbReference>
<evidence type="ECO:0000256" key="6">
    <source>
        <dbReference type="SAM" id="MobiDB-lite"/>
    </source>
</evidence>
<evidence type="ECO:0000256" key="4">
    <source>
        <dbReference type="ARBA" id="ARBA00023163"/>
    </source>
</evidence>
<keyword evidence="5" id="KW-0539">Nucleus</keyword>
<dbReference type="STRING" id="253628.A0A0D2A7M9"/>
<dbReference type="VEuPathDB" id="FungiDB:PV09_05997"/>
<keyword evidence="3" id="KW-0238">DNA-binding</keyword>
<organism evidence="8 9">
    <name type="scientific">Verruconis gallopava</name>
    <dbReference type="NCBI Taxonomy" id="253628"/>
    <lineage>
        <taxon>Eukaryota</taxon>
        <taxon>Fungi</taxon>
        <taxon>Dikarya</taxon>
        <taxon>Ascomycota</taxon>
        <taxon>Pezizomycotina</taxon>
        <taxon>Dothideomycetes</taxon>
        <taxon>Pleosporomycetidae</taxon>
        <taxon>Venturiales</taxon>
        <taxon>Sympoventuriaceae</taxon>
        <taxon>Verruconis</taxon>
    </lineage>
</organism>
<sequence length="658" mass="74269">MKSRKRSHCRTYFLWIISYGVRVHNSLLDMASSYGKACLQCTKAKVRCTYRDDAGPCERCTRLRKECEPVARIRVTKRARYADNHVALEDKVNMLVELLKKNQTIPRDALNNDAFYLNVGAQRTAPEPATCQVNTAENSNGQQRQSSDATSTPSRGASMESCLTATSSSCITATPPVYEPSSTSLETEEELQEVLETYRRTLFPYFPVVWLGPEVTVEYMAANRPMLWLILRAICSRKLSRQFMLVAQAKFLISKSVVVEGERSFDTLCALILYANWGQFFCMKANLSPCIQLAIGLAGDLGLTKPAPQTSPAVMLNWTKRGCPKPPQALVPKLRTMEERRVVLGLFLVSSICANFFQRAEPMRWTSYLEECLQLIAEAKEYPSDELLTMLVRIQIIANSIEDEGWTEVYPISGKSQRMPRHYFSHIYKMQLDDLKRSIPSHLADNLTLKFHLLGLEVTVHEQRLDLSPITSDLDSMQCKEGLWSCFAAVKAYVEAMFDSPGFTPFNFLYISVGIYGQLGHCLVALFRLSTFEGHNVHWDRRRVIAELDLADVVRKLVYMYEAAPIAAGIDTTDAGDAETQWDHGKKIMLTTVLKWWETKVRPSIVGFPGQSKESIICCADNFGGPANGADLDSMDFNFETESWFKDIIDSGFDFGPF</sequence>
<keyword evidence="9" id="KW-1185">Reference proteome</keyword>
<dbReference type="InterPro" id="IPR036864">
    <property type="entry name" value="Zn2-C6_fun-type_DNA-bd_sf"/>
</dbReference>
<evidence type="ECO:0000259" key="7">
    <source>
        <dbReference type="PROSITE" id="PS50048"/>
    </source>
</evidence>
<feature type="region of interest" description="Disordered" evidence="6">
    <location>
        <begin position="136"/>
        <end position="158"/>
    </location>
</feature>
<accession>A0A0D2A7M9</accession>
<dbReference type="InParanoid" id="A0A0D2A7M9"/>
<dbReference type="PANTHER" id="PTHR31845">
    <property type="entry name" value="FINGER DOMAIN PROTEIN, PUTATIVE-RELATED"/>
    <property type="match status" value="1"/>
</dbReference>
<dbReference type="AlphaFoldDB" id="A0A0D2A7M9"/>
<dbReference type="RefSeq" id="XP_016212409.1">
    <property type="nucleotide sequence ID" value="XM_016359573.1"/>
</dbReference>
<dbReference type="HOGENOM" id="CLU_006524_7_0_1"/>
<dbReference type="InterPro" id="IPR001138">
    <property type="entry name" value="Zn2Cys6_DnaBD"/>
</dbReference>
<keyword evidence="4" id="KW-0804">Transcription</keyword>
<feature type="domain" description="Zn(2)-C6 fungal-type" evidence="7">
    <location>
        <begin position="37"/>
        <end position="67"/>
    </location>
</feature>
<reference evidence="8 9" key="1">
    <citation type="submission" date="2015-01" db="EMBL/GenBank/DDBJ databases">
        <title>The Genome Sequence of Ochroconis gallopava CBS43764.</title>
        <authorList>
            <consortium name="The Broad Institute Genomics Platform"/>
            <person name="Cuomo C."/>
            <person name="de Hoog S."/>
            <person name="Gorbushina A."/>
            <person name="Stielow B."/>
            <person name="Teixiera M."/>
            <person name="Abouelleil A."/>
            <person name="Chapman S.B."/>
            <person name="Priest M."/>
            <person name="Young S.K."/>
            <person name="Wortman J."/>
            <person name="Nusbaum C."/>
            <person name="Birren B."/>
        </authorList>
    </citation>
    <scope>NUCLEOTIDE SEQUENCE [LARGE SCALE GENOMIC DNA]</scope>
    <source>
        <strain evidence="8 9">CBS 43764</strain>
    </source>
</reference>
<evidence type="ECO:0000313" key="9">
    <source>
        <dbReference type="Proteomes" id="UP000053259"/>
    </source>
</evidence>
<dbReference type="OrthoDB" id="1600564at2759"/>
<evidence type="ECO:0000256" key="3">
    <source>
        <dbReference type="ARBA" id="ARBA00023125"/>
    </source>
</evidence>
<evidence type="ECO:0000313" key="8">
    <source>
        <dbReference type="EMBL" id="KIW02540.1"/>
    </source>
</evidence>
<evidence type="ECO:0000256" key="5">
    <source>
        <dbReference type="ARBA" id="ARBA00023242"/>
    </source>
</evidence>
<dbReference type="PANTHER" id="PTHR31845:SF32">
    <property type="entry name" value="MISCELLANEOUS ZN(II)2CYS6 TRANSCRIPTION FACTOR (EUROFUNG)-RELATED"/>
    <property type="match status" value="1"/>
</dbReference>
<dbReference type="PROSITE" id="PS50048">
    <property type="entry name" value="ZN2_CY6_FUNGAL_2"/>
    <property type="match status" value="1"/>
</dbReference>
<evidence type="ECO:0000256" key="1">
    <source>
        <dbReference type="ARBA" id="ARBA00004123"/>
    </source>
</evidence>
<gene>
    <name evidence="8" type="ORF">PV09_05997</name>
</gene>
<dbReference type="GO" id="GO:0005634">
    <property type="term" value="C:nucleus"/>
    <property type="evidence" value="ECO:0007669"/>
    <property type="project" value="UniProtKB-SubCell"/>
</dbReference>
<protein>
    <recommendedName>
        <fullName evidence="7">Zn(2)-C6 fungal-type domain-containing protein</fullName>
    </recommendedName>
</protein>
<evidence type="ECO:0000256" key="2">
    <source>
        <dbReference type="ARBA" id="ARBA00023015"/>
    </source>
</evidence>
<dbReference type="GO" id="GO:0000976">
    <property type="term" value="F:transcription cis-regulatory region binding"/>
    <property type="evidence" value="ECO:0007669"/>
    <property type="project" value="TreeGrafter"/>
</dbReference>
<dbReference type="InterPro" id="IPR051089">
    <property type="entry name" value="prtT"/>
</dbReference>
<proteinExistence type="predicted"/>
<dbReference type="Gene3D" id="4.10.240.10">
    <property type="entry name" value="Zn(2)-C6 fungal-type DNA-binding domain"/>
    <property type="match status" value="1"/>
</dbReference>
<dbReference type="EMBL" id="KN847548">
    <property type="protein sequence ID" value="KIW02540.1"/>
    <property type="molecule type" value="Genomic_DNA"/>
</dbReference>
<comment type="subcellular location">
    <subcellularLocation>
        <location evidence="1">Nucleus</location>
    </subcellularLocation>
</comment>
<dbReference type="SUPFAM" id="SSF57701">
    <property type="entry name" value="Zn2/Cys6 DNA-binding domain"/>
    <property type="match status" value="1"/>
</dbReference>
<keyword evidence="2" id="KW-0805">Transcription regulation</keyword>
<dbReference type="GO" id="GO:0008270">
    <property type="term" value="F:zinc ion binding"/>
    <property type="evidence" value="ECO:0007669"/>
    <property type="project" value="InterPro"/>
</dbReference>
<dbReference type="Proteomes" id="UP000053259">
    <property type="component" value="Unassembled WGS sequence"/>
</dbReference>
<name>A0A0D2A7M9_9PEZI</name>
<dbReference type="GO" id="GO:0000981">
    <property type="term" value="F:DNA-binding transcription factor activity, RNA polymerase II-specific"/>
    <property type="evidence" value="ECO:0007669"/>
    <property type="project" value="InterPro"/>
</dbReference>
<dbReference type="GeneID" id="27313970"/>
<dbReference type="CDD" id="cd00067">
    <property type="entry name" value="GAL4"/>
    <property type="match status" value="1"/>
</dbReference>